<feature type="compositionally biased region" description="Low complexity" evidence="1">
    <location>
        <begin position="83"/>
        <end position="96"/>
    </location>
</feature>
<dbReference type="Proteomes" id="UP000325218">
    <property type="component" value="Unassembled WGS sequence"/>
</dbReference>
<proteinExistence type="predicted"/>
<protein>
    <submittedName>
        <fullName evidence="2">Uncharacterized protein</fullName>
    </submittedName>
</protein>
<feature type="region of interest" description="Disordered" evidence="1">
    <location>
        <begin position="75"/>
        <end position="96"/>
    </location>
</feature>
<accession>A0A5D0CVZ8</accession>
<gene>
    <name evidence="2" type="ORF">FRY98_10340</name>
</gene>
<comment type="caution">
    <text evidence="2">The sequence shown here is derived from an EMBL/GenBank/DDBJ whole genome shotgun (WGS) entry which is preliminary data.</text>
</comment>
<reference evidence="2 3" key="1">
    <citation type="submission" date="2019-08" db="EMBL/GenBank/DDBJ databases">
        <title>Genome sequencing of Paenibacillus faecis DSM 23593(T).</title>
        <authorList>
            <person name="Kook J.-K."/>
            <person name="Park S.-N."/>
            <person name="Lim Y.K."/>
        </authorList>
    </citation>
    <scope>NUCLEOTIDE SEQUENCE [LARGE SCALE GENOMIC DNA]</scope>
    <source>
        <strain evidence="2 3">DSM 23593</strain>
    </source>
</reference>
<dbReference type="EMBL" id="VSDO01000002">
    <property type="protein sequence ID" value="TYA13065.1"/>
    <property type="molecule type" value="Genomic_DNA"/>
</dbReference>
<evidence type="ECO:0000256" key="1">
    <source>
        <dbReference type="SAM" id="MobiDB-lite"/>
    </source>
</evidence>
<sequence length="96" mass="10523">MFKRKLTALPKRPIRKGVLGMTVALAFMTLAGGCMLAPSQATLDRQAVASPWWLGPFVTDGVYAPTVEEEVYSKETIIHPQSEEPSSGYSSSHLRE</sequence>
<dbReference type="PROSITE" id="PS51257">
    <property type="entry name" value="PROKAR_LIPOPROTEIN"/>
    <property type="match status" value="1"/>
</dbReference>
<dbReference type="RefSeq" id="WP_148451664.1">
    <property type="nucleotide sequence ID" value="NZ_VSDO01000002.1"/>
</dbReference>
<evidence type="ECO:0000313" key="2">
    <source>
        <dbReference type="EMBL" id="TYA13065.1"/>
    </source>
</evidence>
<keyword evidence="3" id="KW-1185">Reference proteome</keyword>
<organism evidence="2 3">
    <name type="scientific">Paenibacillus faecis</name>
    <dbReference type="NCBI Taxonomy" id="862114"/>
    <lineage>
        <taxon>Bacteria</taxon>
        <taxon>Bacillati</taxon>
        <taxon>Bacillota</taxon>
        <taxon>Bacilli</taxon>
        <taxon>Bacillales</taxon>
        <taxon>Paenibacillaceae</taxon>
        <taxon>Paenibacillus</taxon>
    </lineage>
</organism>
<evidence type="ECO:0000313" key="3">
    <source>
        <dbReference type="Proteomes" id="UP000325218"/>
    </source>
</evidence>
<dbReference type="AlphaFoldDB" id="A0A5D0CVZ8"/>
<dbReference type="OrthoDB" id="2666535at2"/>
<name>A0A5D0CVZ8_9BACL</name>